<reference evidence="2 3" key="1">
    <citation type="submission" date="2023-11" db="EMBL/GenBank/DDBJ databases">
        <title>Draft genome of Azohydromonas lata strain H1 (DSM1123), a polyhydroxyalkanoate producer.</title>
        <authorList>
            <person name="Traversa D."/>
            <person name="D'Addabbo P."/>
            <person name="Pazzani C."/>
            <person name="Manzari C."/>
            <person name="Chiara M."/>
            <person name="Scrascia M."/>
        </authorList>
    </citation>
    <scope>NUCLEOTIDE SEQUENCE [LARGE SCALE GENOMIC DNA]</scope>
    <source>
        <strain evidence="2 3">H1</strain>
    </source>
</reference>
<gene>
    <name evidence="2" type="ORF">SM757_23395</name>
</gene>
<protein>
    <submittedName>
        <fullName evidence="2">Uncharacterized protein</fullName>
    </submittedName>
</protein>
<evidence type="ECO:0000313" key="3">
    <source>
        <dbReference type="Proteomes" id="UP001293718"/>
    </source>
</evidence>
<proteinExistence type="predicted"/>
<feature type="region of interest" description="Disordered" evidence="1">
    <location>
        <begin position="58"/>
        <end position="80"/>
    </location>
</feature>
<name>A0ABU5IKW5_9BURK</name>
<comment type="caution">
    <text evidence="2">The sequence shown here is derived from an EMBL/GenBank/DDBJ whole genome shotgun (WGS) entry which is preliminary data.</text>
</comment>
<dbReference type="RefSeq" id="WP_322467241.1">
    <property type="nucleotide sequence ID" value="NZ_JAXOJX010000045.1"/>
</dbReference>
<keyword evidence="3" id="KW-1185">Reference proteome</keyword>
<dbReference type="EMBL" id="JAXOJX010000045">
    <property type="protein sequence ID" value="MDZ5459529.1"/>
    <property type="molecule type" value="Genomic_DNA"/>
</dbReference>
<evidence type="ECO:0000313" key="2">
    <source>
        <dbReference type="EMBL" id="MDZ5459529.1"/>
    </source>
</evidence>
<accession>A0ABU5IKW5</accession>
<evidence type="ECO:0000256" key="1">
    <source>
        <dbReference type="SAM" id="MobiDB-lite"/>
    </source>
</evidence>
<sequence length="80" mass="8667">MAQDIQYSMSNEDQRKDEYFQRLAVISEEMVKELGRDFAMGALVLAARYIAERNATPPGAGAAMAAQAHAHASDRPAAAL</sequence>
<organism evidence="2 3">
    <name type="scientific">Azohydromonas lata</name>
    <dbReference type="NCBI Taxonomy" id="45677"/>
    <lineage>
        <taxon>Bacteria</taxon>
        <taxon>Pseudomonadati</taxon>
        <taxon>Pseudomonadota</taxon>
        <taxon>Betaproteobacteria</taxon>
        <taxon>Burkholderiales</taxon>
        <taxon>Sphaerotilaceae</taxon>
        <taxon>Azohydromonas</taxon>
    </lineage>
</organism>
<dbReference type="Proteomes" id="UP001293718">
    <property type="component" value="Unassembled WGS sequence"/>
</dbReference>